<accession>A0A433X455</accession>
<evidence type="ECO:0000313" key="3">
    <source>
        <dbReference type="Proteomes" id="UP000281547"/>
    </source>
</evidence>
<proteinExistence type="predicted"/>
<feature type="chain" id="PRO_5019313661" evidence="1">
    <location>
        <begin position="20"/>
        <end position="124"/>
    </location>
</feature>
<keyword evidence="3" id="KW-1185">Reference proteome</keyword>
<keyword evidence="1" id="KW-0732">Signal</keyword>
<dbReference type="OrthoDB" id="7949529at2"/>
<dbReference type="RefSeq" id="WP_127189574.1">
    <property type="nucleotide sequence ID" value="NZ_RZNJ01000006.1"/>
</dbReference>
<organism evidence="2 3">
    <name type="scientific">Arsenicitalea aurantiaca</name>
    <dbReference type="NCBI Taxonomy" id="1783274"/>
    <lineage>
        <taxon>Bacteria</taxon>
        <taxon>Pseudomonadati</taxon>
        <taxon>Pseudomonadota</taxon>
        <taxon>Alphaproteobacteria</taxon>
        <taxon>Hyphomicrobiales</taxon>
        <taxon>Devosiaceae</taxon>
        <taxon>Arsenicitalea</taxon>
    </lineage>
</organism>
<feature type="signal peptide" evidence="1">
    <location>
        <begin position="1"/>
        <end position="19"/>
    </location>
</feature>
<dbReference type="EMBL" id="RZNJ01000006">
    <property type="protein sequence ID" value="RUT28850.1"/>
    <property type="molecule type" value="Genomic_DNA"/>
</dbReference>
<reference evidence="2 3" key="1">
    <citation type="journal article" date="2016" name="Int. J. Syst. Evol. Microbiol.">
        <title>Arsenicitalea aurantiaca gen. nov., sp. nov., a new member of the family Hyphomicrobiaceae, isolated from high-arsenic sediment.</title>
        <authorList>
            <person name="Mu Y."/>
            <person name="Zhou L."/>
            <person name="Zeng X.C."/>
            <person name="Liu L."/>
            <person name="Pan Y."/>
            <person name="Chen X."/>
            <person name="Wang J."/>
            <person name="Li S."/>
            <person name="Li W.J."/>
            <person name="Wang Y."/>
        </authorList>
    </citation>
    <scope>NUCLEOTIDE SEQUENCE [LARGE SCALE GENOMIC DNA]</scope>
    <source>
        <strain evidence="2 3">42-50</strain>
    </source>
</reference>
<sequence length="124" mass="13294">MRILHAFSILALLTTPALAQEATPEGTWRDSYGTTLQLSLCGDGTQLCATLVDVHGDSRTEENLAYVNQQIMQAEMTAPNQWSGTVIFDGSEAASTATLVAADTLEIQGCRAAILCQTLSFTRI</sequence>
<evidence type="ECO:0000313" key="2">
    <source>
        <dbReference type="EMBL" id="RUT28850.1"/>
    </source>
</evidence>
<comment type="caution">
    <text evidence="2">The sequence shown here is derived from an EMBL/GenBank/DDBJ whole genome shotgun (WGS) entry which is preliminary data.</text>
</comment>
<name>A0A433X455_9HYPH</name>
<dbReference type="Proteomes" id="UP000281547">
    <property type="component" value="Unassembled WGS sequence"/>
</dbReference>
<evidence type="ECO:0000256" key="1">
    <source>
        <dbReference type="SAM" id="SignalP"/>
    </source>
</evidence>
<protein>
    <submittedName>
        <fullName evidence="2">Uncharacterized protein</fullName>
    </submittedName>
</protein>
<dbReference type="AlphaFoldDB" id="A0A433X455"/>
<gene>
    <name evidence="2" type="ORF">EMQ25_15795</name>
</gene>